<keyword evidence="1" id="KW-0472">Membrane</keyword>
<gene>
    <name evidence="2" type="ORF">CLV40_102539</name>
</gene>
<dbReference type="EMBL" id="PTIX01000002">
    <property type="protein sequence ID" value="PPK70622.1"/>
    <property type="molecule type" value="Genomic_DNA"/>
</dbReference>
<dbReference type="Proteomes" id="UP000239203">
    <property type="component" value="Unassembled WGS sequence"/>
</dbReference>
<evidence type="ECO:0000313" key="2">
    <source>
        <dbReference type="EMBL" id="PPK70622.1"/>
    </source>
</evidence>
<dbReference type="PANTHER" id="PTHR34351:SF1">
    <property type="entry name" value="SLR1927 PROTEIN"/>
    <property type="match status" value="1"/>
</dbReference>
<reference evidence="2 3" key="1">
    <citation type="submission" date="2018-02" db="EMBL/GenBank/DDBJ databases">
        <title>Genomic Encyclopedia of Archaeal and Bacterial Type Strains, Phase II (KMG-II): from individual species to whole genera.</title>
        <authorList>
            <person name="Goeker M."/>
        </authorList>
    </citation>
    <scope>NUCLEOTIDE SEQUENCE [LARGE SCALE GENOMIC DNA]</scope>
    <source>
        <strain evidence="2 3">YU 961-1</strain>
    </source>
</reference>
<name>A0A2S6GZE5_9PSEU</name>
<evidence type="ECO:0000313" key="3">
    <source>
        <dbReference type="Proteomes" id="UP000239203"/>
    </source>
</evidence>
<organism evidence="2 3">
    <name type="scientific">Actinokineospora auranticolor</name>
    <dbReference type="NCBI Taxonomy" id="155976"/>
    <lineage>
        <taxon>Bacteria</taxon>
        <taxon>Bacillati</taxon>
        <taxon>Actinomycetota</taxon>
        <taxon>Actinomycetes</taxon>
        <taxon>Pseudonocardiales</taxon>
        <taxon>Pseudonocardiaceae</taxon>
        <taxon>Actinokineospora</taxon>
    </lineage>
</organism>
<evidence type="ECO:0000256" key="1">
    <source>
        <dbReference type="SAM" id="Phobius"/>
    </source>
</evidence>
<keyword evidence="3" id="KW-1185">Reference proteome</keyword>
<comment type="caution">
    <text evidence="2">The sequence shown here is derived from an EMBL/GenBank/DDBJ whole genome shotgun (WGS) entry which is preliminary data.</text>
</comment>
<sequence>MDGFLEALRSVTPMGITVAVCSVLAWVAGGVVGWTELVVAGVAGVLVFAVSLFWAVGRAALAVRFGLEKERVVVGAEAACVVEVAGRRTTGRMLAMELELAVDDEVHVVEVPALGTGQVHRELFPIPTDKRGVIAVGPAVTVRGDPLGVLRRAVSWGSVQELFVHPVTVPLGPIGAGMLRDLEGYTTTDLSTSDLAFHTLREFAPGDDRRHIHWRSSAKLATGGQGGAQFLVRQYLDTRRARLVVAVDGDVSAYPDPDDFETAVSVAASLALRAVEDEIDLTLFAAGQVVHDATAQRALDGLARVRPVTMGLDDLATRAASLAPDATVVVLVAGGSRSYADLLRACGQFPSDIRRAAITVSAEGKAGITEGPGLTVASVRDLTDLRAVLAGGPLG</sequence>
<feature type="transmembrane region" description="Helical" evidence="1">
    <location>
        <begin position="12"/>
        <end position="32"/>
    </location>
</feature>
<feature type="transmembrane region" description="Helical" evidence="1">
    <location>
        <begin position="38"/>
        <end position="61"/>
    </location>
</feature>
<proteinExistence type="predicted"/>
<accession>A0A2S6GZE5</accession>
<dbReference type="OrthoDB" id="9812729at2"/>
<dbReference type="RefSeq" id="WP_146107943.1">
    <property type="nucleotide sequence ID" value="NZ_CP154825.1"/>
</dbReference>
<dbReference type="AlphaFoldDB" id="A0A2S6GZE5"/>
<keyword evidence="1" id="KW-0812">Transmembrane</keyword>
<protein>
    <submittedName>
        <fullName evidence="2">Uncharacterized protein (DUF58 family)</fullName>
    </submittedName>
</protein>
<keyword evidence="1" id="KW-1133">Transmembrane helix</keyword>
<dbReference type="PANTHER" id="PTHR34351">
    <property type="entry name" value="SLR1927 PROTEIN-RELATED"/>
    <property type="match status" value="1"/>
</dbReference>